<evidence type="ECO:0000313" key="3">
    <source>
        <dbReference type="Proteomes" id="UP000192639"/>
    </source>
</evidence>
<evidence type="ECO:0000256" key="1">
    <source>
        <dbReference type="SAM" id="MobiDB-lite"/>
    </source>
</evidence>
<feature type="compositionally biased region" description="Polar residues" evidence="1">
    <location>
        <begin position="162"/>
        <end position="175"/>
    </location>
</feature>
<accession>A0A1Y1S8Y5</accession>
<dbReference type="VEuPathDB" id="MicrosporidiaDB:ECANGB1_1886"/>
<evidence type="ECO:0008006" key="4">
    <source>
        <dbReference type="Google" id="ProtNLM"/>
    </source>
</evidence>
<sequence>MVLLNLLSGLIHCEINAGDEFTLSVGDQYFYYDSNNDGVSGTKSNTPTWVAKNHSKGGLTFESTELKKALNYSPRYRGLVLYSRGVRKPNNNWTVIEQKSGKVQLKGNYGKCGLLTNGKFKAAKCNENNKNQLFTVHKKGEEVSSEDITTPLKDEQPKKQSGDNFIANNAAQSTKTPKKKPQVEKSNKMPLTKVETNQNKPPKKLKMNGNAEINDSMVKNGSVLD</sequence>
<protein>
    <recommendedName>
        <fullName evidence="4">Ricin B lectin domain-containing protein</fullName>
    </recommendedName>
</protein>
<feature type="region of interest" description="Disordered" evidence="1">
    <location>
        <begin position="137"/>
        <end position="225"/>
    </location>
</feature>
<dbReference type="EMBL" id="LWDP01000006">
    <property type="protein sequence ID" value="ORD94926.1"/>
    <property type="molecule type" value="Genomic_DNA"/>
</dbReference>
<comment type="caution">
    <text evidence="2">The sequence shown here is derived from an EMBL/GenBank/DDBJ whole genome shotgun (WGS) entry which is preliminary data.</text>
</comment>
<evidence type="ECO:0000313" key="2">
    <source>
        <dbReference type="EMBL" id="ORD94926.1"/>
    </source>
</evidence>
<gene>
    <name evidence="2" type="ORF">ECANGB1_1886</name>
</gene>
<organism evidence="2 3">
    <name type="scientific">Enterospora canceri</name>
    <dbReference type="NCBI Taxonomy" id="1081671"/>
    <lineage>
        <taxon>Eukaryota</taxon>
        <taxon>Fungi</taxon>
        <taxon>Fungi incertae sedis</taxon>
        <taxon>Microsporidia</taxon>
        <taxon>Enterocytozoonidae</taxon>
        <taxon>Enterospora</taxon>
    </lineage>
</organism>
<feature type="compositionally biased region" description="Basic and acidic residues" evidence="1">
    <location>
        <begin position="152"/>
        <end position="161"/>
    </location>
</feature>
<proteinExistence type="predicted"/>
<name>A0A1Y1S8Y5_9MICR</name>
<keyword evidence="3" id="KW-1185">Reference proteome</keyword>
<reference evidence="2 3" key="1">
    <citation type="journal article" date="2017" name="Environ. Microbiol.">
        <title>Decay of the glycolytic pathway and adaptation to intranuclear parasitism within Enterocytozoonidae microsporidia.</title>
        <authorList>
            <person name="Wiredu Boakye D."/>
            <person name="Jaroenlak P."/>
            <person name="Prachumwat A."/>
            <person name="Williams T.A."/>
            <person name="Bateman K.S."/>
            <person name="Itsathitphaisarn O."/>
            <person name="Sritunyalucksana K."/>
            <person name="Paszkiewicz K.H."/>
            <person name="Moore K.A."/>
            <person name="Stentiford G.D."/>
            <person name="Williams B.A."/>
        </authorList>
    </citation>
    <scope>NUCLEOTIDE SEQUENCE [LARGE SCALE GENOMIC DNA]</scope>
    <source>
        <strain evidence="2 3">GB1</strain>
    </source>
</reference>
<dbReference type="AlphaFoldDB" id="A0A1Y1S8Y5"/>
<dbReference type="Proteomes" id="UP000192639">
    <property type="component" value="Unassembled WGS sequence"/>
</dbReference>